<dbReference type="EMBL" id="GL385396">
    <property type="protein sequence ID" value="EJT79129.1"/>
    <property type="molecule type" value="Genomic_DNA"/>
</dbReference>
<dbReference type="EnsemblFungi" id="EJT79129">
    <property type="protein sequence ID" value="EJT79129"/>
    <property type="gene ID" value="GGTG_04218"/>
</dbReference>
<reference evidence="1" key="2">
    <citation type="submission" date="2010-07" db="EMBL/GenBank/DDBJ databases">
        <authorList>
            <consortium name="The Broad Institute Genome Sequencing Platform"/>
            <consortium name="Broad Institute Genome Sequencing Center for Infectious Disease"/>
            <person name="Ma L.-J."/>
            <person name="Dead R."/>
            <person name="Young S."/>
            <person name="Zeng Q."/>
            <person name="Koehrsen M."/>
            <person name="Alvarado L."/>
            <person name="Berlin A."/>
            <person name="Chapman S.B."/>
            <person name="Chen Z."/>
            <person name="Freedman E."/>
            <person name="Gellesch M."/>
            <person name="Goldberg J."/>
            <person name="Griggs A."/>
            <person name="Gujja S."/>
            <person name="Heilman E.R."/>
            <person name="Heiman D."/>
            <person name="Hepburn T."/>
            <person name="Howarth C."/>
            <person name="Jen D."/>
            <person name="Larson L."/>
            <person name="Mehta T."/>
            <person name="Neiman D."/>
            <person name="Pearson M."/>
            <person name="Roberts A."/>
            <person name="Saif S."/>
            <person name="Shea T."/>
            <person name="Shenoy N."/>
            <person name="Sisk P."/>
            <person name="Stolte C."/>
            <person name="Sykes S."/>
            <person name="Walk T."/>
            <person name="White J."/>
            <person name="Yandava C."/>
            <person name="Haas B."/>
            <person name="Nusbaum C."/>
            <person name="Birren B."/>
        </authorList>
    </citation>
    <scope>NUCLEOTIDE SEQUENCE</scope>
    <source>
        <strain evidence="1">R3-111a-1</strain>
    </source>
</reference>
<dbReference type="GeneID" id="20344676"/>
<dbReference type="OrthoDB" id="5377405at2759"/>
<dbReference type="eggNOG" id="ENOG502SRSE">
    <property type="taxonomic scope" value="Eukaryota"/>
</dbReference>
<dbReference type="Proteomes" id="UP000006039">
    <property type="component" value="Unassembled WGS sequence"/>
</dbReference>
<evidence type="ECO:0000313" key="1">
    <source>
        <dbReference type="EMBL" id="EJT79129.1"/>
    </source>
</evidence>
<evidence type="ECO:0000313" key="3">
    <source>
        <dbReference type="Proteomes" id="UP000006039"/>
    </source>
</evidence>
<gene>
    <name evidence="2" type="primary">20344676</name>
    <name evidence="1" type="ORF">GGTG_04218</name>
</gene>
<keyword evidence="3" id="KW-1185">Reference proteome</keyword>
<dbReference type="VEuPathDB" id="FungiDB:GGTG_04218"/>
<reference evidence="3" key="1">
    <citation type="submission" date="2010-07" db="EMBL/GenBank/DDBJ databases">
        <title>The genome sequence of Gaeumannomyces graminis var. tritici strain R3-111a-1.</title>
        <authorList>
            <consortium name="The Broad Institute Genome Sequencing Platform"/>
            <person name="Ma L.-J."/>
            <person name="Dead R."/>
            <person name="Young S."/>
            <person name="Zeng Q."/>
            <person name="Koehrsen M."/>
            <person name="Alvarado L."/>
            <person name="Berlin A."/>
            <person name="Chapman S.B."/>
            <person name="Chen Z."/>
            <person name="Freedman E."/>
            <person name="Gellesch M."/>
            <person name="Goldberg J."/>
            <person name="Griggs A."/>
            <person name="Gujja S."/>
            <person name="Heilman E.R."/>
            <person name="Heiman D."/>
            <person name="Hepburn T."/>
            <person name="Howarth C."/>
            <person name="Jen D."/>
            <person name="Larson L."/>
            <person name="Mehta T."/>
            <person name="Neiman D."/>
            <person name="Pearson M."/>
            <person name="Roberts A."/>
            <person name="Saif S."/>
            <person name="Shea T."/>
            <person name="Shenoy N."/>
            <person name="Sisk P."/>
            <person name="Stolte C."/>
            <person name="Sykes S."/>
            <person name="Walk T."/>
            <person name="White J."/>
            <person name="Yandava C."/>
            <person name="Haas B."/>
            <person name="Nusbaum C."/>
            <person name="Birren B."/>
        </authorList>
    </citation>
    <scope>NUCLEOTIDE SEQUENCE [LARGE SCALE GENOMIC DNA]</scope>
    <source>
        <strain evidence="3">R3-111a-1</strain>
    </source>
</reference>
<proteinExistence type="predicted"/>
<name>J3NSG6_GAET3</name>
<reference evidence="2" key="4">
    <citation type="journal article" date="2015" name="G3 (Bethesda)">
        <title>Genome sequences of three phytopathogenic species of the Magnaporthaceae family of fungi.</title>
        <authorList>
            <person name="Okagaki L.H."/>
            <person name="Nunes C.C."/>
            <person name="Sailsbery J."/>
            <person name="Clay B."/>
            <person name="Brown D."/>
            <person name="John T."/>
            <person name="Oh Y."/>
            <person name="Young N."/>
            <person name="Fitzgerald M."/>
            <person name="Haas B.J."/>
            <person name="Zeng Q."/>
            <person name="Young S."/>
            <person name="Adiconis X."/>
            <person name="Fan L."/>
            <person name="Levin J.Z."/>
            <person name="Mitchell T.K."/>
            <person name="Okubara P.A."/>
            <person name="Farman M.L."/>
            <person name="Kohn L.M."/>
            <person name="Birren B."/>
            <person name="Ma L.-J."/>
            <person name="Dean R.A."/>
        </authorList>
    </citation>
    <scope>NUCLEOTIDE SEQUENCE</scope>
    <source>
        <strain evidence="2">R3-111a-1</strain>
    </source>
</reference>
<evidence type="ECO:0000313" key="2">
    <source>
        <dbReference type="EnsemblFungi" id="EJT79129"/>
    </source>
</evidence>
<reference evidence="1" key="3">
    <citation type="submission" date="2010-09" db="EMBL/GenBank/DDBJ databases">
        <title>Annotation of Gaeumannomyces graminis var. tritici R3-111a-1.</title>
        <authorList>
            <consortium name="The Broad Institute Genome Sequencing Platform"/>
            <person name="Ma L.-J."/>
            <person name="Dead R."/>
            <person name="Young S.K."/>
            <person name="Zeng Q."/>
            <person name="Gargeya S."/>
            <person name="Fitzgerald M."/>
            <person name="Haas B."/>
            <person name="Abouelleil A."/>
            <person name="Alvarado L."/>
            <person name="Arachchi H.M."/>
            <person name="Berlin A."/>
            <person name="Brown A."/>
            <person name="Chapman S.B."/>
            <person name="Chen Z."/>
            <person name="Dunbar C."/>
            <person name="Freedman E."/>
            <person name="Gearin G."/>
            <person name="Gellesch M."/>
            <person name="Goldberg J."/>
            <person name="Griggs A."/>
            <person name="Gujja S."/>
            <person name="Heiman D."/>
            <person name="Howarth C."/>
            <person name="Larson L."/>
            <person name="Lui A."/>
            <person name="MacDonald P.J.P."/>
            <person name="Mehta T."/>
            <person name="Montmayeur A."/>
            <person name="Murphy C."/>
            <person name="Neiman D."/>
            <person name="Pearson M."/>
            <person name="Priest M."/>
            <person name="Roberts A."/>
            <person name="Saif S."/>
            <person name="Shea T."/>
            <person name="Shenoy N."/>
            <person name="Sisk P."/>
            <person name="Stolte C."/>
            <person name="Sykes S."/>
            <person name="Yandava C."/>
            <person name="Wortman J."/>
            <person name="Nusbaum C."/>
            <person name="Birren B."/>
        </authorList>
    </citation>
    <scope>NUCLEOTIDE SEQUENCE</scope>
    <source>
        <strain evidence="1">R3-111a-1</strain>
    </source>
</reference>
<dbReference type="AlphaFoldDB" id="J3NSG6"/>
<dbReference type="STRING" id="644352.J3NSG6"/>
<reference evidence="2" key="5">
    <citation type="submission" date="2018-04" db="UniProtKB">
        <authorList>
            <consortium name="EnsemblFungi"/>
        </authorList>
    </citation>
    <scope>IDENTIFICATION</scope>
    <source>
        <strain evidence="2">R3-111a-1</strain>
    </source>
</reference>
<accession>J3NSG6</accession>
<dbReference type="RefSeq" id="XP_009220274.1">
    <property type="nucleotide sequence ID" value="XM_009222010.1"/>
</dbReference>
<sequence length="443" mass="48615">MELSAEEWRLYCQPIPKKFKRWRLSNPAAVLERLSRTTEQFCLSEFNARANLHKNFSSICSPDKTLTEASLISWIAANLPADVDIETVPGLAAAIPLLFRAIQNLSTYPFTPTQSDAPTGVTYDGFLRVIAWVALALDGPNDHPMAHARMFLVPGENLPVFVADGEGDNTLARAFELGDSEGEKPGLNYEMFDRAFAKVAPALFAPVEHLLALFIKEPTQQQNPPPAEALDSRPKDGLLSRRRLAQLRTLLLANACEPTEDLELGFEWVRAAVAGDKTTAALIEALRAEVGDFHQGLLLIQGQAANMEKPYIFGFYSCCLPTDEHGIQHPNPTGNDLVPAHLFQLGPVQDGFPGVPGRPAWVTEGEVGDEAVTLRFGDPRAGASLCLDLAAGRATFRHNVFPAADGSSVRPEHAVVYQSPVWRGSWEVEMEVENVELWLTDLL</sequence>
<evidence type="ECO:0008006" key="4">
    <source>
        <dbReference type="Google" id="ProtNLM"/>
    </source>
</evidence>
<organism evidence="1">
    <name type="scientific">Gaeumannomyces tritici (strain R3-111a-1)</name>
    <name type="common">Wheat and barley take-all root rot fungus</name>
    <name type="synonym">Gaeumannomyces graminis var. tritici</name>
    <dbReference type="NCBI Taxonomy" id="644352"/>
    <lineage>
        <taxon>Eukaryota</taxon>
        <taxon>Fungi</taxon>
        <taxon>Dikarya</taxon>
        <taxon>Ascomycota</taxon>
        <taxon>Pezizomycotina</taxon>
        <taxon>Sordariomycetes</taxon>
        <taxon>Sordariomycetidae</taxon>
        <taxon>Magnaporthales</taxon>
        <taxon>Magnaporthaceae</taxon>
        <taxon>Gaeumannomyces</taxon>
    </lineage>
</organism>
<protein>
    <recommendedName>
        <fullName evidence="4">TLDc domain-containing protein</fullName>
    </recommendedName>
</protein>
<dbReference type="HOGENOM" id="CLU_618264_0_0_1"/>